<dbReference type="PANTHER" id="PTHR23069">
    <property type="entry name" value="AAA DOMAIN-CONTAINING"/>
    <property type="match status" value="1"/>
</dbReference>
<keyword evidence="4" id="KW-0103">Bromodomain</keyword>
<dbReference type="EMBL" id="JAWJWF010000001">
    <property type="protein sequence ID" value="KAK6641192.1"/>
    <property type="molecule type" value="Genomic_DNA"/>
</dbReference>
<comment type="caution">
    <text evidence="8">The sequence shown here is derived from an EMBL/GenBank/DDBJ whole genome shotgun (WGS) entry which is preliminary data.</text>
</comment>
<dbReference type="InterPro" id="IPR003593">
    <property type="entry name" value="AAA+_ATPase"/>
</dbReference>
<dbReference type="InterPro" id="IPR045199">
    <property type="entry name" value="ATAD2-like"/>
</dbReference>
<dbReference type="InterPro" id="IPR003959">
    <property type="entry name" value="ATPase_AAA_core"/>
</dbReference>
<evidence type="ECO:0000256" key="6">
    <source>
        <dbReference type="SAM" id="MobiDB-lite"/>
    </source>
</evidence>
<evidence type="ECO:0000256" key="4">
    <source>
        <dbReference type="ARBA" id="ARBA00023117"/>
    </source>
</evidence>
<evidence type="ECO:0000259" key="7">
    <source>
        <dbReference type="SMART" id="SM00382"/>
    </source>
</evidence>
<reference evidence="8 9" key="1">
    <citation type="submission" date="2023-09" db="EMBL/GenBank/DDBJ databases">
        <title>Genomes of two closely related lineages of the louse Polyplax serrata with different host specificities.</title>
        <authorList>
            <person name="Martinu J."/>
            <person name="Tarabai H."/>
            <person name="Stefka J."/>
            <person name="Hypsa V."/>
        </authorList>
    </citation>
    <scope>NUCLEOTIDE SEQUENCE [LARGE SCALE GENOMIC DNA]</scope>
    <source>
        <strain evidence="8">98ZLc_SE</strain>
    </source>
</reference>
<evidence type="ECO:0000256" key="2">
    <source>
        <dbReference type="ARBA" id="ARBA00022741"/>
    </source>
</evidence>
<protein>
    <recommendedName>
        <fullName evidence="7">AAA+ ATPase domain-containing protein</fullName>
    </recommendedName>
</protein>
<dbReference type="Proteomes" id="UP001359485">
    <property type="component" value="Unassembled WGS sequence"/>
</dbReference>
<evidence type="ECO:0000256" key="5">
    <source>
        <dbReference type="RuleBase" id="RU003651"/>
    </source>
</evidence>
<dbReference type="Pfam" id="PF17862">
    <property type="entry name" value="AAA_lid_3"/>
    <property type="match status" value="1"/>
</dbReference>
<dbReference type="Pfam" id="PF00004">
    <property type="entry name" value="AAA"/>
    <property type="match status" value="1"/>
</dbReference>
<name>A0ABR1BGF8_POLSC</name>
<keyword evidence="9" id="KW-1185">Reference proteome</keyword>
<sequence>MTSILSDRNFERVGGLQEHIQTLKEMIIYPLLYRELFDSYGIQAPRGVLFYGPPGTGKTLMAGAVAAECSKCCSRRVSFYMRKGGECLNKYVGESEKHLQNLFTQAYSTRPSIIFFDEIDGLVPTRSELQEQVHASVVSTLLALMDGLDTKSEVFVIGATNRIDMIDPALRRPGRFDRELYFPLPPLESRLEIFKIHTSNWKNKPNDNLILKLAAECSGYCGADIQSLCSQAVMQSFSRSFPQVLDTTRKQQICLKNVYVRDEDFWDAKEKIVPASQRIYILPSRPLSPELQPLLKRSLEECISEINKSCPFSFMYRNSVEFSKNKSLRCPRFLLIGKEGQAHITHLAPAVLQSFDHLPVVVMDLTTINEDANRISDSGSLVHKIEEARQSMPSITYLRNITSWWNLIDDTAKQVLISSLESLDSSATTKIFIFGTASVECYNDLPPEIKEIFPKKKCFQVTEPVLEERKNFFRHVLVEKNLLPPRSPEGNSSGDVSNITKTSSSSKNKNLGERGKQNMSSRCQMQQFDLKKFDTIKASKLRNGKTFRNTVDDGSISGAKKIKLELDPPGYSACVQSIENNTKESSHVIIDVCKLEKLIESAVEVTSNAKVSSMVRLYEELEIVSLRYSSKLDRTRLPEVTKQ</sequence>
<keyword evidence="3 5" id="KW-0067">ATP-binding</keyword>
<dbReference type="PANTHER" id="PTHR23069:SF0">
    <property type="entry name" value="TAT-BINDING HOMOLOG 7"/>
    <property type="match status" value="1"/>
</dbReference>
<feature type="compositionally biased region" description="Low complexity" evidence="6">
    <location>
        <begin position="497"/>
        <end position="509"/>
    </location>
</feature>
<dbReference type="InterPro" id="IPR027417">
    <property type="entry name" value="P-loop_NTPase"/>
</dbReference>
<dbReference type="SUPFAM" id="SSF52540">
    <property type="entry name" value="P-loop containing nucleoside triphosphate hydrolases"/>
    <property type="match status" value="1"/>
</dbReference>
<dbReference type="Gene3D" id="1.10.8.60">
    <property type="match status" value="1"/>
</dbReference>
<proteinExistence type="inferred from homology"/>
<dbReference type="InterPro" id="IPR041569">
    <property type="entry name" value="AAA_lid_3"/>
</dbReference>
<accession>A0ABR1BGF8</accession>
<dbReference type="Gene3D" id="3.40.50.300">
    <property type="entry name" value="P-loop containing nucleotide triphosphate hydrolases"/>
    <property type="match status" value="1"/>
</dbReference>
<dbReference type="SMART" id="SM00382">
    <property type="entry name" value="AAA"/>
    <property type="match status" value="1"/>
</dbReference>
<gene>
    <name evidence="8" type="ORF">RUM44_012901</name>
</gene>
<evidence type="ECO:0000256" key="1">
    <source>
        <dbReference type="ARBA" id="ARBA00006914"/>
    </source>
</evidence>
<keyword evidence="2 5" id="KW-0547">Nucleotide-binding</keyword>
<dbReference type="InterPro" id="IPR003960">
    <property type="entry name" value="ATPase_AAA_CS"/>
</dbReference>
<dbReference type="PROSITE" id="PS00674">
    <property type="entry name" value="AAA"/>
    <property type="match status" value="1"/>
</dbReference>
<evidence type="ECO:0000313" key="9">
    <source>
        <dbReference type="Proteomes" id="UP001359485"/>
    </source>
</evidence>
<comment type="similarity">
    <text evidence="1 5">Belongs to the AAA ATPase family.</text>
</comment>
<evidence type="ECO:0000313" key="8">
    <source>
        <dbReference type="EMBL" id="KAK6641192.1"/>
    </source>
</evidence>
<feature type="domain" description="AAA+ ATPase" evidence="7">
    <location>
        <begin position="44"/>
        <end position="186"/>
    </location>
</feature>
<organism evidence="8 9">
    <name type="scientific">Polyplax serrata</name>
    <name type="common">Common mouse louse</name>
    <dbReference type="NCBI Taxonomy" id="468196"/>
    <lineage>
        <taxon>Eukaryota</taxon>
        <taxon>Metazoa</taxon>
        <taxon>Ecdysozoa</taxon>
        <taxon>Arthropoda</taxon>
        <taxon>Hexapoda</taxon>
        <taxon>Insecta</taxon>
        <taxon>Pterygota</taxon>
        <taxon>Neoptera</taxon>
        <taxon>Paraneoptera</taxon>
        <taxon>Psocodea</taxon>
        <taxon>Troctomorpha</taxon>
        <taxon>Phthiraptera</taxon>
        <taxon>Anoplura</taxon>
        <taxon>Polyplacidae</taxon>
        <taxon>Polyplax</taxon>
    </lineage>
</organism>
<feature type="region of interest" description="Disordered" evidence="6">
    <location>
        <begin position="483"/>
        <end position="518"/>
    </location>
</feature>
<evidence type="ECO:0000256" key="3">
    <source>
        <dbReference type="ARBA" id="ARBA00022840"/>
    </source>
</evidence>